<dbReference type="Gene3D" id="3.60.10.10">
    <property type="entry name" value="Endonuclease/exonuclease/phosphatase"/>
    <property type="match status" value="1"/>
</dbReference>
<dbReference type="Gene3D" id="2.60.40.10">
    <property type="entry name" value="Immunoglobulins"/>
    <property type="match status" value="1"/>
</dbReference>
<dbReference type="HOGENOM" id="CLU_003608_1_0_9"/>
<dbReference type="PANTHER" id="PTHR42834">
    <property type="entry name" value="ENDONUCLEASE/EXONUCLEASE/PHOSPHATASE FAMILY PROTEIN (AFU_ORTHOLOGUE AFUA_3G09210)"/>
    <property type="match status" value="1"/>
</dbReference>
<accession>I0JQL8</accession>
<proteinExistence type="predicted"/>
<dbReference type="eggNOG" id="COG2374">
    <property type="taxonomic scope" value="Bacteria"/>
</dbReference>
<reference evidence="4 5" key="1">
    <citation type="journal article" date="2013" name="Environ. Microbiol.">
        <title>Chloride and organic osmolytes: a hybrid strategy to cope with elevated salinities by the moderately halophilic, chloride-dependent bacterium Halobacillus halophilus.</title>
        <authorList>
            <person name="Saum S.H."/>
            <person name="Pfeiffer F."/>
            <person name="Palm P."/>
            <person name="Rampp M."/>
            <person name="Schuster S.C."/>
            <person name="Muller V."/>
            <person name="Oesterhelt D."/>
        </authorList>
    </citation>
    <scope>NUCLEOTIDE SEQUENCE [LARGE SCALE GENOMIC DNA]</scope>
    <source>
        <strain evidence="5">ATCC 35676 / DSM 2266 / JCM 20832 / KCTC 3685 / LMG 17431 / NBRC 102448 / NCIMB 2269</strain>
    </source>
</reference>
<feature type="chain" id="PRO_5038410880" description="LTD domain-containing protein" evidence="2">
    <location>
        <begin position="20"/>
        <end position="1101"/>
    </location>
</feature>
<dbReference type="Proteomes" id="UP000007397">
    <property type="component" value="Chromosome"/>
</dbReference>
<dbReference type="Pfam" id="PF19580">
    <property type="entry name" value="Exo_endo_phos_3"/>
    <property type="match status" value="1"/>
</dbReference>
<dbReference type="AlphaFoldDB" id="I0JQL8"/>
<dbReference type="Pfam" id="PF13287">
    <property type="entry name" value="Fn3_assoc"/>
    <property type="match status" value="1"/>
</dbReference>
<evidence type="ECO:0000259" key="3">
    <source>
        <dbReference type="PROSITE" id="PS51841"/>
    </source>
</evidence>
<dbReference type="PROSITE" id="PS51841">
    <property type="entry name" value="LTD"/>
    <property type="match status" value="1"/>
</dbReference>
<keyword evidence="5" id="KW-1185">Reference proteome</keyword>
<dbReference type="InterPro" id="IPR036691">
    <property type="entry name" value="Endo/exonu/phosph_ase_sf"/>
</dbReference>
<dbReference type="InterPro" id="IPR026876">
    <property type="entry name" value="Fn3_assoc_repeat"/>
</dbReference>
<protein>
    <recommendedName>
        <fullName evidence="3">LTD domain-containing protein</fullName>
    </recommendedName>
</protein>
<dbReference type="Pfam" id="PF00932">
    <property type="entry name" value="LTD"/>
    <property type="match status" value="1"/>
</dbReference>
<name>I0JQL8_HALH3</name>
<dbReference type="RefSeq" id="WP_014644327.1">
    <property type="nucleotide sequence ID" value="NC_017668.1"/>
</dbReference>
<organism evidence="4 5">
    <name type="scientific">Halobacillus halophilus (strain ATCC 35676 / DSM 2266 / JCM 20832 / KCTC 3685 / LMG 17431 / NBRC 102448 / NCIMB 2269)</name>
    <name type="common">Sporosarcina halophila</name>
    <dbReference type="NCBI Taxonomy" id="866895"/>
    <lineage>
        <taxon>Bacteria</taxon>
        <taxon>Bacillati</taxon>
        <taxon>Bacillota</taxon>
        <taxon>Bacilli</taxon>
        <taxon>Bacillales</taxon>
        <taxon>Bacillaceae</taxon>
        <taxon>Halobacillus</taxon>
    </lineage>
</organism>
<dbReference type="KEGG" id="hhd:HBHAL_4096"/>
<evidence type="ECO:0000313" key="4">
    <source>
        <dbReference type="EMBL" id="CCG46438.1"/>
    </source>
</evidence>
<dbReference type="InterPro" id="IPR005135">
    <property type="entry name" value="Endo/exonuclease/phosphatase"/>
</dbReference>
<keyword evidence="2" id="KW-0732">Signal</keyword>
<evidence type="ECO:0000256" key="1">
    <source>
        <dbReference type="SAM" id="MobiDB-lite"/>
    </source>
</evidence>
<sequence length="1101" mass="119233">MKKVVAGCLVTVMTLSSTAIPMSDVKAAKAPADLFISEYVEGSSYNKALELYNGTGSAIDLTGYTLELYSNGAAEVSQTQELEGTLASGETFVIADSQAAQDIIDKADLIDGIVSFNGNDPLVLKKDGETIDSFGQVGNGSDFAKDVTLVRKASITSGDTNPTDSYDVSTEWDSYAKDTFDYLGSYEVNDTPETPVETVSIAEARQSEKGSTVSVQGIATAAFESGGQTNLYIQDESAGIIVRAPGITAQVGDQVTASGELGDYYGMEQIQTSSAAVEVTEEDAGVPEPEKVTAPQFSGDQGEAIEGEFVEVNNVEITDVNEYGDFTAQGAEGTFLITPADESLLKVGETYEQVKGVVNYSYNNYKLVPRSKSDIVQEAFAVTANKESGSVITGTEITLSAAEPGVTIHYTTDGSEPTAESKEYTEPITITEDTTIKAAAVRENGEVSKVSTFSYTALKAADSLEIHDIQGASHTSPYEGEVVKNVEGVVTKLDGSNGFYMQSLNPDEDIATSEGIYVYKRSSNVAVGDVITATGEVTEWREDGYSDANDLLTTQISASTVDVTSTGADIPDPVVIGEDREQPTENIEDDGLESFDPAEDGIDFYESLEGMLIELPEAKVSGPVKYDELPVYVEASEDQLFTRAEGLLISPEDYNPERVLIDVDGIDINAKTGDYFGESITGVVNYDYSNYKIRPTGEFPEIKDGGTERESAELKALKKKMTVASYNVENFSADTSPEKVEKIAESIIQNLNTPDVVGLIEVQDNNGPTDDGTVEANESYQKLIDAIAEAGGPKYEFTDIAPQDKTDGGQPGGNIRVGFIYNPDRVTLTDKPDGDAVTDVDVNEDGLTLNPGRVDPTNDAFYDSRKPLAAEFEFNGEKVVVVANHFNSKGGDDGLFGADQPVELGSEEQRIQQATVINNFVQKVESEMDDSNVVVLGDLNDFQFSAPINTLEGDILTNMIESLPTEEQYTYIYQGNSQVLDHILVSNNLAKQTKIQTVNINSDFSEADGRASDHDPVLAQIMIKNNGNKDKDKDQGKDKDKDKGKGNENKKDNDKDSGDKDHKDKDDEGNKDKEQEKEDKYTWVKSWIYSVWNKYFSSYFN</sequence>
<dbReference type="PATRIC" id="fig|866895.3.peg.3129"/>
<feature type="compositionally biased region" description="Basic and acidic residues" evidence="1">
    <location>
        <begin position="1027"/>
        <end position="1079"/>
    </location>
</feature>
<dbReference type="GO" id="GO:0003824">
    <property type="term" value="F:catalytic activity"/>
    <property type="evidence" value="ECO:0007669"/>
    <property type="project" value="InterPro"/>
</dbReference>
<feature type="region of interest" description="Disordered" evidence="1">
    <location>
        <begin position="1023"/>
        <end position="1079"/>
    </location>
</feature>
<evidence type="ECO:0000313" key="5">
    <source>
        <dbReference type="Proteomes" id="UP000007397"/>
    </source>
</evidence>
<feature type="signal peptide" evidence="2">
    <location>
        <begin position="1"/>
        <end position="19"/>
    </location>
</feature>
<dbReference type="CDD" id="cd04486">
    <property type="entry name" value="YhcR_OBF_like"/>
    <property type="match status" value="1"/>
</dbReference>
<dbReference type="EMBL" id="HE717023">
    <property type="protein sequence ID" value="CCG46438.1"/>
    <property type="molecule type" value="Genomic_DNA"/>
</dbReference>
<evidence type="ECO:0000256" key="2">
    <source>
        <dbReference type="SAM" id="SignalP"/>
    </source>
</evidence>
<dbReference type="InterPro" id="IPR001322">
    <property type="entry name" value="Lamin_tail_dom"/>
</dbReference>
<dbReference type="InterPro" id="IPR013783">
    <property type="entry name" value="Ig-like_fold"/>
</dbReference>
<dbReference type="STRING" id="866895.HBHAL_4096"/>
<dbReference type="SUPFAM" id="SSF56219">
    <property type="entry name" value="DNase I-like"/>
    <property type="match status" value="1"/>
</dbReference>
<dbReference type="PANTHER" id="PTHR42834:SF1">
    <property type="entry name" value="ENDONUCLEASE_EXONUCLEASE_PHOSPHATASE FAMILY PROTEIN (AFU_ORTHOLOGUE AFUA_3G09210)"/>
    <property type="match status" value="1"/>
</dbReference>
<gene>
    <name evidence="4" type="ordered locus">HBHAL_4096</name>
</gene>
<dbReference type="CDD" id="cd10283">
    <property type="entry name" value="MnuA_DNase1-like"/>
    <property type="match status" value="1"/>
</dbReference>
<feature type="domain" description="LTD" evidence="3">
    <location>
        <begin position="11"/>
        <end position="138"/>
    </location>
</feature>